<dbReference type="EMBL" id="CP064782">
    <property type="protein sequence ID" value="QWT48840.1"/>
    <property type="molecule type" value="Genomic_DNA"/>
</dbReference>
<protein>
    <submittedName>
        <fullName evidence="1">Uncharacterized protein</fullName>
    </submittedName>
</protein>
<accession>A0A975XUJ9</accession>
<keyword evidence="2" id="KW-1185">Reference proteome</keyword>
<name>A0A975XUJ9_9RHOO</name>
<sequence length="127" mass="14712">MTTLRSLLEEIKMGRKRFRPASTNEADMLDFQPIAKLIDYANTEGFLESYVPHKESATGNCWYDLVVVNGGLSHKGGLFLEKLNIETEEKIESIIQLKPSIYGIGIDLIALWRALWNRWKNWKNRKK</sequence>
<dbReference type="AlphaFoldDB" id="A0A975XUJ9"/>
<dbReference type="KEGG" id="aiq:Azoinq_13585"/>
<proteinExistence type="predicted"/>
<evidence type="ECO:0000313" key="1">
    <source>
        <dbReference type="EMBL" id="QWT48840.1"/>
    </source>
</evidence>
<dbReference type="RefSeq" id="WP_216128364.1">
    <property type="nucleotide sequence ID" value="NZ_CP064782.1"/>
</dbReference>
<organism evidence="1 2">
    <name type="scientific">Azospira inquinata</name>
    <dbReference type="NCBI Taxonomy" id="2785627"/>
    <lineage>
        <taxon>Bacteria</taxon>
        <taxon>Pseudomonadati</taxon>
        <taxon>Pseudomonadota</taxon>
        <taxon>Betaproteobacteria</taxon>
        <taxon>Rhodocyclales</taxon>
        <taxon>Rhodocyclaceae</taxon>
        <taxon>Azospira</taxon>
    </lineage>
</organism>
<reference evidence="1" key="1">
    <citation type="submission" date="2020-11" db="EMBL/GenBank/DDBJ databases">
        <title>Azospira inquinata sp. nov.</title>
        <authorList>
            <person name="Moe W.M."/>
            <person name="Mikes M.C."/>
        </authorList>
    </citation>
    <scope>NUCLEOTIDE SEQUENCE</scope>
    <source>
        <strain evidence="1">Azo-3</strain>
    </source>
</reference>
<dbReference type="Proteomes" id="UP000683428">
    <property type="component" value="Chromosome"/>
</dbReference>
<gene>
    <name evidence="1" type="ORF">Azoinq_13585</name>
</gene>
<evidence type="ECO:0000313" key="2">
    <source>
        <dbReference type="Proteomes" id="UP000683428"/>
    </source>
</evidence>